<keyword evidence="1" id="KW-0813">Transport</keyword>
<keyword evidence="7" id="KW-1185">Reference proteome</keyword>
<proteinExistence type="predicted"/>
<evidence type="ECO:0000256" key="3">
    <source>
        <dbReference type="ARBA" id="ARBA00022840"/>
    </source>
</evidence>
<evidence type="ECO:0000256" key="1">
    <source>
        <dbReference type="ARBA" id="ARBA00022448"/>
    </source>
</evidence>
<evidence type="ECO:0000313" key="7">
    <source>
        <dbReference type="Proteomes" id="UP000217758"/>
    </source>
</evidence>
<evidence type="ECO:0000259" key="5">
    <source>
        <dbReference type="PROSITE" id="PS50893"/>
    </source>
</evidence>
<evidence type="ECO:0000256" key="2">
    <source>
        <dbReference type="ARBA" id="ARBA00022741"/>
    </source>
</evidence>
<dbReference type="CDD" id="cd03293">
    <property type="entry name" value="ABC_NrtD_SsuB_transporters"/>
    <property type="match status" value="1"/>
</dbReference>
<dbReference type="InterPro" id="IPR003439">
    <property type="entry name" value="ABC_transporter-like_ATP-bd"/>
</dbReference>
<sequence length="249" mass="28171">MVGSLRINHVQKIFKATNDAHTEIEALHQINTDIDAGEFISLVGPSGSGKTTLLRIIAGLEKASQGEVWLDNQIITQPSRKLGFVFQEATLYPWLTVYDNIALGLKLNKEKERLTEVKDYINLVGLSGFEKAYPHHLSGGMQQRVNIARALINNPDVLLLDEPFGALDAFTRSKMQADLIDIWQKRKITMIMVTHDVEEAVFLSERVFAMTPRPAVIKEKIAVDLKRPRERDSQNFIAIKEKILHILNF</sequence>
<dbReference type="InterPro" id="IPR027417">
    <property type="entry name" value="P-loop_NTPase"/>
</dbReference>
<dbReference type="PROSITE" id="PS00211">
    <property type="entry name" value="ABC_TRANSPORTER_1"/>
    <property type="match status" value="1"/>
</dbReference>
<dbReference type="Gene3D" id="3.40.50.300">
    <property type="entry name" value="P-loop containing nucleotide triphosphate hydrolases"/>
    <property type="match status" value="1"/>
</dbReference>
<dbReference type="FunFam" id="3.40.50.300:FF:000425">
    <property type="entry name" value="Probable ABC transporter, ATP-binding subunit"/>
    <property type="match status" value="1"/>
</dbReference>
<dbReference type="PANTHER" id="PTHR42788">
    <property type="entry name" value="TAURINE IMPORT ATP-BINDING PROTEIN-RELATED"/>
    <property type="match status" value="1"/>
</dbReference>
<protein>
    <recommendedName>
        <fullName evidence="4">ABC-type quaternary amine transporter</fullName>
        <ecNumber evidence="4">7.6.2.9</ecNumber>
    </recommendedName>
</protein>
<dbReference type="GO" id="GO:0016887">
    <property type="term" value="F:ATP hydrolysis activity"/>
    <property type="evidence" value="ECO:0007669"/>
    <property type="project" value="InterPro"/>
</dbReference>
<organism evidence="6 7">
    <name type="scientific">Streptococcus troglodytae</name>
    <dbReference type="NCBI Taxonomy" id="1111760"/>
    <lineage>
        <taxon>Bacteria</taxon>
        <taxon>Bacillati</taxon>
        <taxon>Bacillota</taxon>
        <taxon>Bacilli</taxon>
        <taxon>Lactobacillales</taxon>
        <taxon>Streptococcaceae</taxon>
        <taxon>Streptococcus</taxon>
    </lineage>
</organism>
<dbReference type="Proteomes" id="UP000217758">
    <property type="component" value="Chromosome"/>
</dbReference>
<dbReference type="PANTHER" id="PTHR42788:SF13">
    <property type="entry name" value="ALIPHATIC SULFONATES IMPORT ATP-BINDING PROTEIN SSUB"/>
    <property type="match status" value="1"/>
</dbReference>
<dbReference type="Pfam" id="PF00005">
    <property type="entry name" value="ABC_tran"/>
    <property type="match status" value="1"/>
</dbReference>
<dbReference type="EMBL" id="AP014612">
    <property type="protein sequence ID" value="BAQ24739.1"/>
    <property type="molecule type" value="Genomic_DNA"/>
</dbReference>
<dbReference type="InterPro" id="IPR050166">
    <property type="entry name" value="ABC_transporter_ATP-bind"/>
</dbReference>
<dbReference type="RefSeq" id="WP_128833583.1">
    <property type="nucleotide sequence ID" value="NZ_AP014612.1"/>
</dbReference>
<accession>A0A1L7LKP4</accession>
<feature type="domain" description="ABC transporter" evidence="5">
    <location>
        <begin position="5"/>
        <end position="237"/>
    </location>
</feature>
<keyword evidence="3 6" id="KW-0067">ATP-binding</keyword>
<dbReference type="InterPro" id="IPR017871">
    <property type="entry name" value="ABC_transporter-like_CS"/>
</dbReference>
<dbReference type="InterPro" id="IPR003593">
    <property type="entry name" value="AAA+_ATPase"/>
</dbReference>
<dbReference type="SMART" id="SM00382">
    <property type="entry name" value="AAA"/>
    <property type="match status" value="1"/>
</dbReference>
<keyword evidence="2" id="KW-0547">Nucleotide-binding</keyword>
<dbReference type="PROSITE" id="PS50893">
    <property type="entry name" value="ABC_TRANSPORTER_2"/>
    <property type="match status" value="1"/>
</dbReference>
<gene>
    <name evidence="6" type="ORF">SRT_14780</name>
</gene>
<dbReference type="EC" id="7.6.2.9" evidence="4"/>
<evidence type="ECO:0000313" key="6">
    <source>
        <dbReference type="EMBL" id="BAQ24739.1"/>
    </source>
</evidence>
<dbReference type="SUPFAM" id="SSF52540">
    <property type="entry name" value="P-loop containing nucleoside triphosphate hydrolases"/>
    <property type="match status" value="1"/>
</dbReference>
<reference evidence="6 7" key="1">
    <citation type="journal article" date="2016" name="Microbiol. Immunol.">
        <title>Complete genome sequence of Streptococcus troglodytae TKU31 isolated from the oral cavity of a chimpanzee (Pan troglodytes).</title>
        <authorList>
            <person name="Okamoto M."/>
            <person name="Naito M."/>
            <person name="Miyanohara M."/>
            <person name="Imai S."/>
            <person name="Nomura Y."/>
            <person name="Saito W."/>
            <person name="Momoi Y."/>
            <person name="Takada K."/>
            <person name="Miyabe-Nishiwaki T."/>
            <person name="Tomonaga M."/>
            <person name="Hanada N."/>
        </authorList>
    </citation>
    <scope>NUCLEOTIDE SEQUENCE [LARGE SCALE GENOMIC DNA]</scope>
    <source>
        <strain evidence="7">TKU 31</strain>
    </source>
</reference>
<dbReference type="KEGG" id="strg:SRT_14780"/>
<dbReference type="AlphaFoldDB" id="A0A1L7LKP4"/>
<dbReference type="GO" id="GO:0005524">
    <property type="term" value="F:ATP binding"/>
    <property type="evidence" value="ECO:0007669"/>
    <property type="project" value="UniProtKB-KW"/>
</dbReference>
<name>A0A1L7LKP4_9STRE</name>
<evidence type="ECO:0000256" key="4">
    <source>
        <dbReference type="ARBA" id="ARBA00066388"/>
    </source>
</evidence>
<dbReference type="GO" id="GO:0015418">
    <property type="term" value="F:ABC-type quaternary ammonium compound transporting activity"/>
    <property type="evidence" value="ECO:0007669"/>
    <property type="project" value="UniProtKB-EC"/>
</dbReference>